<dbReference type="RefSeq" id="WP_013614097.1">
    <property type="nucleotide sequence ID" value="NC_015161.1"/>
</dbReference>
<dbReference type="PANTHER" id="PTHR30146">
    <property type="entry name" value="LACI-RELATED TRANSCRIPTIONAL REPRESSOR"/>
    <property type="match status" value="1"/>
</dbReference>
<dbReference type="AlphaFoldDB" id="F0RJE7"/>
<evidence type="ECO:0000256" key="1">
    <source>
        <dbReference type="ARBA" id="ARBA00023015"/>
    </source>
</evidence>
<keyword evidence="3" id="KW-0804">Transcription</keyword>
<dbReference type="Gene3D" id="3.40.50.2300">
    <property type="match status" value="2"/>
</dbReference>
<evidence type="ECO:0000313" key="6">
    <source>
        <dbReference type="Proteomes" id="UP000007718"/>
    </source>
</evidence>
<evidence type="ECO:0000256" key="2">
    <source>
        <dbReference type="ARBA" id="ARBA00023125"/>
    </source>
</evidence>
<protein>
    <submittedName>
        <fullName evidence="5">Transcriptional regulator, LacI family</fullName>
    </submittedName>
</protein>
<reference evidence="6" key="1">
    <citation type="submission" date="2011-02" db="EMBL/GenBank/DDBJ databases">
        <title>The complete sequence of chromosome of Deinococcus proteolyticus DSM 20540.</title>
        <authorList>
            <consortium name="US DOE Joint Genome Institute (JGI-PGF)"/>
            <person name="Lucas S."/>
            <person name="Copeland A."/>
            <person name="Lapidus A."/>
            <person name="Bruce D."/>
            <person name="Goodwin L."/>
            <person name="Pitluck S."/>
            <person name="Kyrpides N."/>
            <person name="Mavromatis K."/>
            <person name="Pagani I."/>
            <person name="Ivanova N."/>
            <person name="Ovchinnikova G."/>
            <person name="Zeytun A."/>
            <person name="Detter J.C."/>
            <person name="Han C."/>
            <person name="Land M."/>
            <person name="Hauser L."/>
            <person name="Markowitz V."/>
            <person name="Cheng J.-F."/>
            <person name="Hugenholtz P."/>
            <person name="Woyke T."/>
            <person name="Wu D."/>
            <person name="Pukall R."/>
            <person name="Steenblock K."/>
            <person name="Brambilla E."/>
            <person name="Klenk H.-P."/>
            <person name="Eisen J.A."/>
        </authorList>
    </citation>
    <scope>NUCLEOTIDE SEQUENCE [LARGE SCALE GENOMIC DNA]</scope>
    <source>
        <strain evidence="6">ATCC 35074 / DSM 20540 / JCM 6276 / NBRC 101906 / NCIMB 13154 / VKM Ac-1939 / CCM 2703 / MRP</strain>
    </source>
</reference>
<dbReference type="Pfam" id="PF00356">
    <property type="entry name" value="LacI"/>
    <property type="match status" value="1"/>
</dbReference>
<proteinExistence type="predicted"/>
<dbReference type="GO" id="GO:0003700">
    <property type="term" value="F:DNA-binding transcription factor activity"/>
    <property type="evidence" value="ECO:0007669"/>
    <property type="project" value="TreeGrafter"/>
</dbReference>
<evidence type="ECO:0000313" key="5">
    <source>
        <dbReference type="EMBL" id="ADY25488.1"/>
    </source>
</evidence>
<feature type="domain" description="HTH lacI-type" evidence="4">
    <location>
        <begin position="14"/>
        <end position="65"/>
    </location>
</feature>
<dbReference type="Gene3D" id="1.10.260.40">
    <property type="entry name" value="lambda repressor-like DNA-binding domains"/>
    <property type="match status" value="1"/>
</dbReference>
<reference evidence="5 6" key="2">
    <citation type="journal article" date="2012" name="Stand. Genomic Sci.">
        <title>Complete genome sequence of the orange-red pigmented, radioresistant Deinococcus proteolyticus type strain (MRP(T)).</title>
        <authorList>
            <person name="Copeland A."/>
            <person name="Zeytun A."/>
            <person name="Yassawong M."/>
            <person name="Nolan M."/>
            <person name="Lucas S."/>
            <person name="Hammon N."/>
            <person name="Deshpande S."/>
            <person name="Cheng J.F."/>
            <person name="Han C."/>
            <person name="Tapia R."/>
            <person name="Goodwin L.A."/>
            <person name="Pitluck S."/>
            <person name="Mavromatis K."/>
            <person name="Liolios K."/>
            <person name="Pagani I."/>
            <person name="Ivanova N."/>
            <person name="Mikhailova N."/>
            <person name="Pati A."/>
            <person name="Chen A."/>
            <person name="Palaniappan K."/>
            <person name="Land M."/>
            <person name="Hauser L."/>
            <person name="Jeffries C.D."/>
            <person name="Brambilla E.M."/>
            <person name="Rohde M."/>
            <person name="Sikorski J."/>
            <person name="Pukall R."/>
            <person name="Goker M."/>
            <person name="Detter J.C."/>
            <person name="Woyke T."/>
            <person name="Bristow J."/>
            <person name="Eisen J.A."/>
            <person name="Markowitz V."/>
            <person name="Hugenholtz P."/>
            <person name="Kyrpides N.C."/>
            <person name="Klenk H.P."/>
            <person name="Lapidus A."/>
        </authorList>
    </citation>
    <scope>NUCLEOTIDE SEQUENCE [LARGE SCALE GENOMIC DNA]</scope>
    <source>
        <strain evidence="6">ATCC 35074 / DSM 20540 / JCM 6276 / NBRC 101906 / NCIMB 13154 / VKM Ac-1939 / CCM 2703 / MRP</strain>
    </source>
</reference>
<dbReference type="SUPFAM" id="SSF47413">
    <property type="entry name" value="lambda repressor-like DNA-binding domains"/>
    <property type="match status" value="1"/>
</dbReference>
<gene>
    <name evidence="5" type="ordered locus">Deipr_0315</name>
</gene>
<dbReference type="PANTHER" id="PTHR30146:SF120">
    <property type="entry name" value="ALANINE RACEMASE"/>
    <property type="match status" value="1"/>
</dbReference>
<keyword evidence="6" id="KW-1185">Reference proteome</keyword>
<keyword evidence="1" id="KW-0805">Transcription regulation</keyword>
<keyword evidence="2" id="KW-0238">DNA-binding</keyword>
<organism evidence="5 6">
    <name type="scientific">Deinococcus proteolyticus (strain ATCC 35074 / DSM 20540 / JCM 6276 / NBRC 101906 / NCIMB 13154 / VKM Ac-1939 / CCM 2703 / MRP)</name>
    <dbReference type="NCBI Taxonomy" id="693977"/>
    <lineage>
        <taxon>Bacteria</taxon>
        <taxon>Thermotogati</taxon>
        <taxon>Deinococcota</taxon>
        <taxon>Deinococci</taxon>
        <taxon>Deinococcales</taxon>
        <taxon>Deinococcaceae</taxon>
        <taxon>Deinococcus</taxon>
    </lineage>
</organism>
<dbReference type="CDD" id="cd01392">
    <property type="entry name" value="HTH_LacI"/>
    <property type="match status" value="1"/>
</dbReference>
<name>F0RJE7_DEIPM</name>
<accession>F0RJE7</accession>
<dbReference type="InterPro" id="IPR028082">
    <property type="entry name" value="Peripla_BP_I"/>
</dbReference>
<evidence type="ECO:0000259" key="4">
    <source>
        <dbReference type="PROSITE" id="PS50932"/>
    </source>
</evidence>
<dbReference type="SMART" id="SM00354">
    <property type="entry name" value="HTH_LACI"/>
    <property type="match status" value="1"/>
</dbReference>
<dbReference type="InterPro" id="IPR010982">
    <property type="entry name" value="Lambda_DNA-bd_dom_sf"/>
</dbReference>
<dbReference type="KEGG" id="dpt:Deipr_0315"/>
<dbReference type="InterPro" id="IPR000843">
    <property type="entry name" value="HTH_LacI"/>
</dbReference>
<dbReference type="STRING" id="693977.Deipr_0315"/>
<dbReference type="GO" id="GO:0000976">
    <property type="term" value="F:transcription cis-regulatory region binding"/>
    <property type="evidence" value="ECO:0007669"/>
    <property type="project" value="TreeGrafter"/>
</dbReference>
<dbReference type="PROSITE" id="PS50932">
    <property type="entry name" value="HTH_LACI_2"/>
    <property type="match status" value="1"/>
</dbReference>
<evidence type="ECO:0000256" key="3">
    <source>
        <dbReference type="ARBA" id="ARBA00023163"/>
    </source>
</evidence>
<dbReference type="eggNOG" id="COG1609">
    <property type="taxonomic scope" value="Bacteria"/>
</dbReference>
<sequence>MTSGKGGRGRSGRPTVHTVAKAAGVGVGTVSRVLNNHPSVRGETRERVLAIIEDLNYRPTPQARRPLPSEHPLIGVMVADLYSVWQSRIIRGVETALAGQDYGLMAFALGSPQRAAQVAQPGHPSALAQGLLLCDDAAYRSWTGQERSQPTVRLGAVTEDLDYVAIDNRYGGLIAGEYAATLPGEIVGVWLRGQLKERQATRKGFVEGVESAGRQVIQHIEVEPQDHLHRVAAELLDRLPDRATVMTHGDDLALALITEAQLRGLPVGDDLKVIGYGDHSQAALVGLTTVHQPLEEMATRSTELLLDRIQERHEGAPPREQQFQLLTPRLALRGTA</sequence>
<dbReference type="InterPro" id="IPR046335">
    <property type="entry name" value="LacI/GalR-like_sensor"/>
</dbReference>
<dbReference type="Pfam" id="PF13377">
    <property type="entry name" value="Peripla_BP_3"/>
    <property type="match status" value="1"/>
</dbReference>
<dbReference type="OrthoDB" id="9784962at2"/>
<dbReference type="SUPFAM" id="SSF53822">
    <property type="entry name" value="Periplasmic binding protein-like I"/>
    <property type="match status" value="1"/>
</dbReference>
<dbReference type="HOGENOM" id="CLU_037628_6_0_0"/>
<dbReference type="Proteomes" id="UP000007718">
    <property type="component" value="Chromosome"/>
</dbReference>
<dbReference type="EMBL" id="CP002536">
    <property type="protein sequence ID" value="ADY25488.1"/>
    <property type="molecule type" value="Genomic_DNA"/>
</dbReference>